<dbReference type="PANTHER" id="PTHR46040">
    <property type="entry name" value="HIGH MOBILITY GROUP PROTEIN 2"/>
    <property type="match status" value="1"/>
</dbReference>
<dbReference type="GeneID" id="106459303"/>
<evidence type="ECO:0000256" key="2">
    <source>
        <dbReference type="ARBA" id="ARBA00023242"/>
    </source>
</evidence>
<feature type="compositionally biased region" description="Basic residues" evidence="5">
    <location>
        <begin position="51"/>
        <end position="67"/>
    </location>
</feature>
<feature type="DNA-binding region" description="HMG box" evidence="3">
    <location>
        <begin position="74"/>
        <end position="155"/>
    </location>
</feature>
<dbReference type="RefSeq" id="XP_022241460.1">
    <property type="nucleotide sequence ID" value="XM_022385752.1"/>
</dbReference>
<keyword evidence="2 3" id="KW-0539">Nucleus</keyword>
<name>A0ABM1SCV5_LIMPO</name>
<dbReference type="InterPro" id="IPR009071">
    <property type="entry name" value="HMG_box_dom"/>
</dbReference>
<keyword evidence="4" id="KW-0175">Coiled coil</keyword>
<evidence type="ECO:0000256" key="1">
    <source>
        <dbReference type="ARBA" id="ARBA00023125"/>
    </source>
</evidence>
<keyword evidence="7" id="KW-1185">Reference proteome</keyword>
<dbReference type="Pfam" id="PF00505">
    <property type="entry name" value="HMG_box"/>
    <property type="match status" value="1"/>
</dbReference>
<dbReference type="SUPFAM" id="SSF47095">
    <property type="entry name" value="HMG-box"/>
    <property type="match status" value="1"/>
</dbReference>
<proteinExistence type="predicted"/>
<organism evidence="7 8">
    <name type="scientific">Limulus polyphemus</name>
    <name type="common">Atlantic horseshoe crab</name>
    <dbReference type="NCBI Taxonomy" id="6850"/>
    <lineage>
        <taxon>Eukaryota</taxon>
        <taxon>Metazoa</taxon>
        <taxon>Ecdysozoa</taxon>
        <taxon>Arthropoda</taxon>
        <taxon>Chelicerata</taxon>
        <taxon>Merostomata</taxon>
        <taxon>Xiphosura</taxon>
        <taxon>Limulidae</taxon>
        <taxon>Limulus</taxon>
    </lineage>
</organism>
<evidence type="ECO:0000259" key="6">
    <source>
        <dbReference type="PROSITE" id="PS50118"/>
    </source>
</evidence>
<gene>
    <name evidence="8" type="primary">LOC106459303</name>
</gene>
<dbReference type="PROSITE" id="PS50118">
    <property type="entry name" value="HMG_BOX_2"/>
    <property type="match status" value="1"/>
</dbReference>
<evidence type="ECO:0000313" key="7">
    <source>
        <dbReference type="Proteomes" id="UP000694941"/>
    </source>
</evidence>
<dbReference type="Proteomes" id="UP000694941">
    <property type="component" value="Unplaced"/>
</dbReference>
<feature type="region of interest" description="Disordered" evidence="5">
    <location>
        <begin position="24"/>
        <end position="77"/>
    </location>
</feature>
<dbReference type="InterPro" id="IPR036910">
    <property type="entry name" value="HMG_box_dom_sf"/>
</dbReference>
<evidence type="ECO:0000256" key="4">
    <source>
        <dbReference type="SAM" id="Coils"/>
    </source>
</evidence>
<feature type="domain" description="HMG box" evidence="6">
    <location>
        <begin position="74"/>
        <end position="155"/>
    </location>
</feature>
<dbReference type="InterPro" id="IPR051965">
    <property type="entry name" value="ChromReg_NeuronalGeneExpr"/>
</dbReference>
<dbReference type="SMART" id="SM00398">
    <property type="entry name" value="HMG"/>
    <property type="match status" value="1"/>
</dbReference>
<evidence type="ECO:0000256" key="5">
    <source>
        <dbReference type="SAM" id="MobiDB-lite"/>
    </source>
</evidence>
<reference evidence="8" key="1">
    <citation type="submission" date="2025-08" db="UniProtKB">
        <authorList>
            <consortium name="RefSeq"/>
        </authorList>
    </citation>
    <scope>IDENTIFICATION</scope>
    <source>
        <tissue evidence="8">Muscle</tissue>
    </source>
</reference>
<evidence type="ECO:0000313" key="8">
    <source>
        <dbReference type="RefSeq" id="XP_022241460.1"/>
    </source>
</evidence>
<keyword evidence="1 3" id="KW-0238">DNA-binding</keyword>
<dbReference type="Gene3D" id="1.10.30.10">
    <property type="entry name" value="High mobility group box domain"/>
    <property type="match status" value="1"/>
</dbReference>
<protein>
    <submittedName>
        <fullName evidence="8">High mobility group protein 20A-like</fullName>
    </submittedName>
</protein>
<dbReference type="PANTHER" id="PTHR46040:SF3">
    <property type="entry name" value="HIGH MOBILITY GROUP PROTEIN 2"/>
    <property type="match status" value="1"/>
</dbReference>
<sequence length="257" mass="29163">MQNPEPLPEVSPIHDNIKENTIVVPSGIHGTPPQPLPQTSEPQVHYGMQSHLKKKGGWPKGRKRKRGPRDANAPRQPLNGYVRFLNEKRERVRKENPSASFAEITKILAGEWSKLPTSEKQRNIGAQVNYPNKAQRFGFREAELRQLRKSNTEYEEQNAILSKHIDKMKAAIEKLEVETVQQRNNNLALQQHLDNLRATLTASFAAIPLPVTNEVPSLETVDSYMGKLHTLILDNPQENEALIHAVREIVSRLDYQG</sequence>
<accession>A0ABM1SCV5</accession>
<feature type="coiled-coil region" evidence="4">
    <location>
        <begin position="144"/>
        <end position="185"/>
    </location>
</feature>
<evidence type="ECO:0000256" key="3">
    <source>
        <dbReference type="PROSITE-ProRule" id="PRU00267"/>
    </source>
</evidence>